<dbReference type="AlphaFoldDB" id="A0ABD0V935"/>
<reference evidence="4 5" key="1">
    <citation type="journal article" date="2024" name="Plant Biotechnol. J.">
        <title>Dendrobium thyrsiflorum genome and its molecular insights into genes involved in important horticultural traits.</title>
        <authorList>
            <person name="Chen B."/>
            <person name="Wang J.Y."/>
            <person name="Zheng P.J."/>
            <person name="Li K.L."/>
            <person name="Liang Y.M."/>
            <person name="Chen X.F."/>
            <person name="Zhang C."/>
            <person name="Zhao X."/>
            <person name="He X."/>
            <person name="Zhang G.Q."/>
            <person name="Liu Z.J."/>
            <person name="Xu Q."/>
        </authorList>
    </citation>
    <scope>NUCLEOTIDE SEQUENCE [LARGE SCALE GENOMIC DNA]</scope>
    <source>
        <strain evidence="4">GZMU011</strain>
    </source>
</reference>
<keyword evidence="2" id="KW-0812">Transmembrane</keyword>
<dbReference type="InterPro" id="IPR000270">
    <property type="entry name" value="PB1_dom"/>
</dbReference>
<dbReference type="PANTHER" id="PTHR31066">
    <property type="entry name" value="OS05G0427100 PROTEIN-RELATED"/>
    <property type="match status" value="1"/>
</dbReference>
<evidence type="ECO:0000313" key="5">
    <source>
        <dbReference type="Proteomes" id="UP001552299"/>
    </source>
</evidence>
<proteinExistence type="predicted"/>
<feature type="domain" description="PB1" evidence="3">
    <location>
        <begin position="111"/>
        <end position="198"/>
    </location>
</feature>
<keyword evidence="5" id="KW-1185">Reference proteome</keyword>
<dbReference type="Gene3D" id="3.10.20.90">
    <property type="entry name" value="Phosphatidylinositol 3-kinase Catalytic Subunit, Chain A, domain 1"/>
    <property type="match status" value="1"/>
</dbReference>
<comment type="caution">
    <text evidence="4">The sequence shown here is derived from an EMBL/GenBank/DDBJ whole genome shotgun (WGS) entry which is preliminary data.</text>
</comment>
<feature type="region of interest" description="Disordered" evidence="1">
    <location>
        <begin position="221"/>
        <end position="251"/>
    </location>
</feature>
<dbReference type="SMART" id="SM00666">
    <property type="entry name" value="PB1"/>
    <property type="match status" value="1"/>
</dbReference>
<dbReference type="InterPro" id="IPR053198">
    <property type="entry name" value="Gynoecium_Dev_Regulator"/>
</dbReference>
<dbReference type="Proteomes" id="UP001552299">
    <property type="component" value="Unassembled WGS sequence"/>
</dbReference>
<evidence type="ECO:0000259" key="3">
    <source>
        <dbReference type="SMART" id="SM00666"/>
    </source>
</evidence>
<evidence type="ECO:0000313" key="4">
    <source>
        <dbReference type="EMBL" id="KAL0921438.1"/>
    </source>
</evidence>
<evidence type="ECO:0000256" key="1">
    <source>
        <dbReference type="SAM" id="MobiDB-lite"/>
    </source>
</evidence>
<dbReference type="SUPFAM" id="SSF54277">
    <property type="entry name" value="CAD &amp; PB1 domains"/>
    <property type="match status" value="1"/>
</dbReference>
<dbReference type="CDD" id="cd06410">
    <property type="entry name" value="PB1_UP2"/>
    <property type="match status" value="1"/>
</dbReference>
<protein>
    <recommendedName>
        <fullName evidence="3">PB1 domain-containing protein</fullName>
    </recommendedName>
</protein>
<gene>
    <name evidence="4" type="ORF">M5K25_008507</name>
</gene>
<dbReference type="PANTHER" id="PTHR31066:SF97">
    <property type="entry name" value="OS03G0401100 PROTEIN"/>
    <property type="match status" value="1"/>
</dbReference>
<organism evidence="4 5">
    <name type="scientific">Dendrobium thyrsiflorum</name>
    <name type="common">Pinecone-like raceme dendrobium</name>
    <name type="synonym">Orchid</name>
    <dbReference type="NCBI Taxonomy" id="117978"/>
    <lineage>
        <taxon>Eukaryota</taxon>
        <taxon>Viridiplantae</taxon>
        <taxon>Streptophyta</taxon>
        <taxon>Embryophyta</taxon>
        <taxon>Tracheophyta</taxon>
        <taxon>Spermatophyta</taxon>
        <taxon>Magnoliopsida</taxon>
        <taxon>Liliopsida</taxon>
        <taxon>Asparagales</taxon>
        <taxon>Orchidaceae</taxon>
        <taxon>Epidendroideae</taxon>
        <taxon>Malaxideae</taxon>
        <taxon>Dendrobiinae</taxon>
        <taxon>Dendrobium</taxon>
    </lineage>
</organism>
<evidence type="ECO:0000256" key="2">
    <source>
        <dbReference type="SAM" id="Phobius"/>
    </source>
</evidence>
<dbReference type="EMBL" id="JANQDX010000007">
    <property type="protein sequence ID" value="KAL0921438.1"/>
    <property type="molecule type" value="Genomic_DNA"/>
</dbReference>
<accession>A0ABD0V935</accession>
<dbReference type="Pfam" id="PF00564">
    <property type="entry name" value="PB1"/>
    <property type="match status" value="1"/>
</dbReference>
<keyword evidence="2" id="KW-0472">Membrane</keyword>
<sequence>MFIATASACAVTMVRLLHSCEKYLQKPPLTLPSSRKYLHQTPVRLPASPFRPSSISLNSPTSKYPFFPMAASPLIINRNPSVTIISPKPEDRSSGKVRIRCRFGGKLMPLLSDGTLHYVGGQTYITDFRRDTTLQELYYRMEDIYGGPAVIRYKLSDQNLDTLVSIVSTEDLDNMLDEYDCLLEAPEGRYTRLEVFLFPRSNRENSLAEFNDVACNNSVGEDNIGGSTSSDGKGNDNTLVPENQSFSTHSSINEEKYVAPQIVNPPYDMPYISPTYNESHRDHYITPFPFSMSLEHQPKNCQDLRNISGPSNNALYFGHFRLTQVFLFHPSNRENSLAEFNDVACNNSVGEGNIEGSTSSDGKRYDSYHLFLLLLLWLLLILSLIYFLGNDNNSVPKNQSFSTHSSINEEKNVAPQIVNPPYDMPYNSPIYNEPHQDHYITPFPFSMSLEHQPDPWISPGPSNNASHFGHFRLTQDSGTNEVDEDLQNLVELVESVLQSP</sequence>
<feature type="transmembrane region" description="Helical" evidence="2">
    <location>
        <begin position="368"/>
        <end position="389"/>
    </location>
</feature>
<keyword evidence="2" id="KW-1133">Transmembrane helix</keyword>
<name>A0ABD0V935_DENTH</name>